<dbReference type="PANTHER" id="PTHR47326:SF1">
    <property type="entry name" value="HTH PSQ-TYPE DOMAIN-CONTAINING PROTEIN"/>
    <property type="match status" value="1"/>
</dbReference>
<dbReference type="Proteomes" id="UP000887540">
    <property type="component" value="Unplaced"/>
</dbReference>
<dbReference type="AlphaFoldDB" id="A0A914CPY7"/>
<organism evidence="1 2">
    <name type="scientific">Acrobeloides nanus</name>
    <dbReference type="NCBI Taxonomy" id="290746"/>
    <lineage>
        <taxon>Eukaryota</taxon>
        <taxon>Metazoa</taxon>
        <taxon>Ecdysozoa</taxon>
        <taxon>Nematoda</taxon>
        <taxon>Chromadorea</taxon>
        <taxon>Rhabditida</taxon>
        <taxon>Tylenchina</taxon>
        <taxon>Cephalobomorpha</taxon>
        <taxon>Cephaloboidea</taxon>
        <taxon>Cephalobidae</taxon>
        <taxon>Acrobeloides</taxon>
    </lineage>
</organism>
<sequence length="396" mass="46199">MYLHQKNCFVSKPEKYPGGIQMALILFQIPGKMSLCSEVFNRAYSSDLNTVDYKFNHGMNIAFENRRSHSEEEIKEALHLKMVILSKEDLREIRTLSDLDWTRIYEHRVANTLRGARDWKLQTIYDACRKIRTQGGSIERKQGSGRPRTIWTEENMRRVEALLKSPPRIPGTHLSARKVASGAGISRRSIQRIAEDRGLKCLKKTKVHKIPIPKRRRETNEQRRVRLCRGLLGMGDHLVTNGIFTDEAPFHLNANLSTQNQCVYTTGRKRDVRRESLQLETSHLNFELKLMVLAAISDKRTQRYLLEHAPFIPKEDWPGYSPDINPCDYRLWAWMKQKVYEGGMPQSLDALKARITEVWDALDAETIRKWLRELRPRLQKVVDEDGKPMQQYFNKV</sequence>
<accession>A0A914CPY7</accession>
<name>A0A914CPY7_9BILA</name>
<protein>
    <submittedName>
        <fullName evidence="2">Transposase</fullName>
    </submittedName>
</protein>
<dbReference type="GO" id="GO:0003676">
    <property type="term" value="F:nucleic acid binding"/>
    <property type="evidence" value="ECO:0007669"/>
    <property type="project" value="InterPro"/>
</dbReference>
<evidence type="ECO:0000313" key="2">
    <source>
        <dbReference type="WBParaSite" id="ACRNAN_scaffold13173.g25593.t1"/>
    </source>
</evidence>
<dbReference type="PANTHER" id="PTHR47326">
    <property type="entry name" value="TRANSPOSABLE ELEMENT TC3 TRANSPOSASE-LIKE PROTEIN"/>
    <property type="match status" value="1"/>
</dbReference>
<dbReference type="Gene3D" id="3.30.420.10">
    <property type="entry name" value="Ribonuclease H-like superfamily/Ribonuclease H"/>
    <property type="match status" value="1"/>
</dbReference>
<proteinExistence type="predicted"/>
<dbReference type="InterPro" id="IPR036397">
    <property type="entry name" value="RNaseH_sf"/>
</dbReference>
<dbReference type="WBParaSite" id="ACRNAN_scaffold13173.g25593.t1">
    <property type="protein sequence ID" value="ACRNAN_scaffold13173.g25593.t1"/>
    <property type="gene ID" value="ACRNAN_scaffold13173.g25593"/>
</dbReference>
<keyword evidence="1" id="KW-1185">Reference proteome</keyword>
<evidence type="ECO:0000313" key="1">
    <source>
        <dbReference type="Proteomes" id="UP000887540"/>
    </source>
</evidence>
<reference evidence="2" key="1">
    <citation type="submission" date="2022-11" db="UniProtKB">
        <authorList>
            <consortium name="WormBaseParasite"/>
        </authorList>
    </citation>
    <scope>IDENTIFICATION</scope>
</reference>